<keyword evidence="2" id="KW-1185">Reference proteome</keyword>
<protein>
    <submittedName>
        <fullName evidence="1">Phosphodiesterase</fullName>
    </submittedName>
</protein>
<dbReference type="Pfam" id="PF19461">
    <property type="entry name" value="DUF5998"/>
    <property type="match status" value="1"/>
</dbReference>
<gene>
    <name evidence="1" type="ORF">G9U51_14020</name>
</gene>
<reference evidence="1" key="1">
    <citation type="submission" date="2020-03" db="EMBL/GenBank/DDBJ databases">
        <title>Draft sequencing of Calidifontibacter sp. DB0510.</title>
        <authorList>
            <person name="Kim D.-U."/>
        </authorList>
    </citation>
    <scope>NUCLEOTIDE SEQUENCE</scope>
    <source>
        <strain evidence="1">DB0510</strain>
    </source>
</reference>
<evidence type="ECO:0000313" key="1">
    <source>
        <dbReference type="EMBL" id="NHN56890.1"/>
    </source>
</evidence>
<evidence type="ECO:0000313" key="2">
    <source>
        <dbReference type="Proteomes" id="UP000744769"/>
    </source>
</evidence>
<dbReference type="Proteomes" id="UP000744769">
    <property type="component" value="Unassembled WGS sequence"/>
</dbReference>
<accession>A0A967B422</accession>
<proteinExistence type="predicted"/>
<sequence length="201" mass="20936">MSPTRSVASAGLPRDLIADIEKAGYYPLLVADVVAAGLADQTLRAHLVHAETTLDGEHVRRHITVLGLTDTRLIIAHADDHTPSMDDPGPVGGSVATATTESIPLRGVRGVMLVHVVADPESYRAGQLGREITLTIGWGAVSRVDLLPAACADPSCEADHGYEGTVTGDDLTLRISADADGDQILHRAQAFAAALSAAIGH</sequence>
<comment type="caution">
    <text evidence="1">The sequence shown here is derived from an EMBL/GenBank/DDBJ whole genome shotgun (WGS) entry which is preliminary data.</text>
</comment>
<dbReference type="EMBL" id="JAAOIV010000011">
    <property type="protein sequence ID" value="NHN56890.1"/>
    <property type="molecule type" value="Genomic_DNA"/>
</dbReference>
<name>A0A967B422_9MICO</name>
<dbReference type="AlphaFoldDB" id="A0A967B422"/>
<organism evidence="1 2">
    <name type="scientific">Metallococcus carri</name>
    <dbReference type="NCBI Taxonomy" id="1656884"/>
    <lineage>
        <taxon>Bacteria</taxon>
        <taxon>Bacillati</taxon>
        <taxon>Actinomycetota</taxon>
        <taxon>Actinomycetes</taxon>
        <taxon>Micrococcales</taxon>
        <taxon>Dermacoccaceae</taxon>
        <taxon>Metallococcus</taxon>
    </lineage>
</organism>
<dbReference type="InterPro" id="IPR046040">
    <property type="entry name" value="DUF5998"/>
</dbReference>